<protein>
    <recommendedName>
        <fullName evidence="3">Protein arginine kinase activator</fullName>
    </recommendedName>
</protein>
<dbReference type="Proteomes" id="UP001275315">
    <property type="component" value="Unassembled WGS sequence"/>
</dbReference>
<evidence type="ECO:0000313" key="2">
    <source>
        <dbReference type="Proteomes" id="UP001275315"/>
    </source>
</evidence>
<keyword evidence="2" id="KW-1185">Reference proteome</keyword>
<evidence type="ECO:0008006" key="3">
    <source>
        <dbReference type="Google" id="ProtNLM"/>
    </source>
</evidence>
<organism evidence="1 2">
    <name type="scientific">Paracerasibacillus soli</name>
    <dbReference type="NCBI Taxonomy" id="480284"/>
    <lineage>
        <taxon>Bacteria</taxon>
        <taxon>Bacillati</taxon>
        <taxon>Bacillota</taxon>
        <taxon>Bacilli</taxon>
        <taxon>Bacillales</taxon>
        <taxon>Bacillaceae</taxon>
        <taxon>Paracerasibacillus</taxon>
    </lineage>
</organism>
<accession>A0ABU5CW15</accession>
<reference evidence="1 2" key="1">
    <citation type="submission" date="2023-10" db="EMBL/GenBank/DDBJ databases">
        <title>Virgibacillus soli CC-YMP-6 genome.</title>
        <authorList>
            <person name="Miliotis G."/>
            <person name="Sengupta P."/>
            <person name="Hameed A."/>
            <person name="Chuvochina M."/>
            <person name="Mcdonagh F."/>
            <person name="Simpson A.C."/>
            <person name="Singh N.K."/>
            <person name="Rekha P.D."/>
            <person name="Raman K."/>
            <person name="Hugenholtz P."/>
            <person name="Venkateswaran K."/>
        </authorList>
    </citation>
    <scope>NUCLEOTIDE SEQUENCE [LARGE SCALE GENOMIC DNA]</scope>
    <source>
        <strain evidence="1 2">CC-YMP-6</strain>
    </source>
</reference>
<sequence>MECQECHQRPATLHYTQVSNGNKHEVHVCEVCAKEKGYILPNSEEGYSLHDLLKGLFNFENPKVNHTSKSPFQTTKEIQCPSCGMTLTQFKRISKFGCAECYHTFSDKLDPIFRRVHNGNIKHAGKIPKRRGGHLHLKKQLDTIRKSYAN</sequence>
<dbReference type="EMBL" id="JAWDIQ010000003">
    <property type="protein sequence ID" value="MDY0410024.1"/>
    <property type="molecule type" value="Genomic_DNA"/>
</dbReference>
<dbReference type="PANTHER" id="PTHR38430">
    <property type="entry name" value="PROTEIN-ARGININE KINASE ACTIVATOR PROTEIN"/>
    <property type="match status" value="1"/>
</dbReference>
<dbReference type="RefSeq" id="WP_320380886.1">
    <property type="nucleotide sequence ID" value="NZ_JAWDIQ010000003.1"/>
</dbReference>
<name>A0ABU5CW15_9BACI</name>
<gene>
    <name evidence="1" type="ORF">RWD45_17470</name>
</gene>
<comment type="caution">
    <text evidence="1">The sequence shown here is derived from an EMBL/GenBank/DDBJ whole genome shotgun (WGS) entry which is preliminary data.</text>
</comment>
<dbReference type="PIRSF" id="PIRSF015034">
    <property type="entry name" value="YacH"/>
    <property type="match status" value="1"/>
</dbReference>
<evidence type="ECO:0000313" key="1">
    <source>
        <dbReference type="EMBL" id="MDY0410024.1"/>
    </source>
</evidence>
<proteinExistence type="predicted"/>
<dbReference type="PANTHER" id="PTHR38430:SF1">
    <property type="entry name" value="PROTEIN-ARGININE KINASE ACTIVATOR PROTEIN"/>
    <property type="match status" value="1"/>
</dbReference>
<dbReference type="InterPro" id="IPR025542">
    <property type="entry name" value="YacH"/>
</dbReference>